<dbReference type="EMBL" id="CP119075">
    <property type="protein sequence ID" value="WED63641.1"/>
    <property type="molecule type" value="Genomic_DNA"/>
</dbReference>
<evidence type="ECO:0000313" key="2">
    <source>
        <dbReference type="Proteomes" id="UP001218638"/>
    </source>
</evidence>
<keyword evidence="2" id="KW-1185">Reference proteome</keyword>
<dbReference type="GO" id="GO:0005975">
    <property type="term" value="P:carbohydrate metabolic process"/>
    <property type="evidence" value="ECO:0007669"/>
    <property type="project" value="InterPro"/>
</dbReference>
<gene>
    <name evidence="1" type="ORF">PXH66_14990</name>
</gene>
<dbReference type="InterPro" id="IPR008928">
    <property type="entry name" value="6-hairpin_glycosidase_sf"/>
</dbReference>
<evidence type="ECO:0008006" key="3">
    <source>
        <dbReference type="Google" id="ProtNLM"/>
    </source>
</evidence>
<sequence length="713" mass="80127">MVFSSLLCAAAPIDREALVTRHHPSVTSVDPWSPFTVGNGGFAMTVDVTGLQSFPEAYRDGIPLSIQSDWGWHSFSNPEGYQLSDTLEDFSTGDRDVSYPTNQTTAAGQWLRSNPHRLGLGRIGFEFTLEDGSIAALEDITEIHQELNLWTGEIHSTYQVGGKPVKVITAVHPDRDEIAVQIDSELMTRGAIRVRIGFPYGSDAWGIEPEDWTQSTRHQSAAFEHTGAVDLITTGGPDKSRQRLPQSVTFTHTLDENEYRVYAASDGELATRREAPHQWILQLQPQDGNHWSGKFLFTLPRFENGRPEHQLSDNAQPVLQASRQFWRRFWTDGAAVDFSGSTDPRAAELERRIILSQYLTAVQCAGDMPPQETGLTFNSWYGVAHLEMHWWHGTHFAQWGRFELLERSLPWYQTILPQARAIAERQGYAGVRWPKMVDRAGHEKPSAIAPLLLWQQPHAIYFAELAWRQNPTPATLATYREIVAETAAFMADFPLLNPATGQLDLGPPMIPAQESYDPRTTKNPPFELAYWQWGLRTAQAWRERLGQERDPHWDVVLAQLAPYPEYEDVYATADGAWNMIDHPSVLGAFGMLPGDDIDRERMRRTLHRVMQEQDWGHTWGWDYPLIALTAARLGETALAIDALLLDQPKNTYLPNGHNYQDDRLRIYLPGNGALLTAVALMAGGWDGAPAGNAPGFPADGTWVVRAEGFHRLP</sequence>
<protein>
    <recommendedName>
        <fullName evidence="3">Glycoside hydrolase family 65</fullName>
    </recommendedName>
</protein>
<dbReference type="AlphaFoldDB" id="A0AAE9ZUN8"/>
<proteinExistence type="predicted"/>
<organism evidence="1 2">
    <name type="scientific">Synoicihabitans lomoniglobus</name>
    <dbReference type="NCBI Taxonomy" id="2909285"/>
    <lineage>
        <taxon>Bacteria</taxon>
        <taxon>Pseudomonadati</taxon>
        <taxon>Verrucomicrobiota</taxon>
        <taxon>Opitutia</taxon>
        <taxon>Opitutales</taxon>
        <taxon>Opitutaceae</taxon>
        <taxon>Synoicihabitans</taxon>
    </lineage>
</organism>
<dbReference type="InterPro" id="IPR012341">
    <property type="entry name" value="6hp_glycosidase-like_sf"/>
</dbReference>
<evidence type="ECO:0000313" key="1">
    <source>
        <dbReference type="EMBL" id="WED63641.1"/>
    </source>
</evidence>
<dbReference type="SUPFAM" id="SSF48208">
    <property type="entry name" value="Six-hairpin glycosidases"/>
    <property type="match status" value="1"/>
</dbReference>
<dbReference type="KEGG" id="slom:PXH66_14990"/>
<accession>A0AAE9ZUN8</accession>
<reference evidence="1" key="1">
    <citation type="submission" date="2023-03" db="EMBL/GenBank/DDBJ databases">
        <title>Lomoglobus Profundus gen. nov., sp. nov., a novel member of the phylum Verrucomicrobia, isolated from deep-marine sediment of South China Sea.</title>
        <authorList>
            <person name="Ahmad T."/>
            <person name="Ishaq S.E."/>
            <person name="Wang F."/>
        </authorList>
    </citation>
    <scope>NUCLEOTIDE SEQUENCE</scope>
    <source>
        <strain evidence="1">LMO-M01</strain>
    </source>
</reference>
<name>A0AAE9ZUN8_9BACT</name>
<dbReference type="RefSeq" id="WP_330929848.1">
    <property type="nucleotide sequence ID" value="NZ_CP119075.1"/>
</dbReference>
<dbReference type="Gene3D" id="1.50.10.10">
    <property type="match status" value="1"/>
</dbReference>
<dbReference type="Proteomes" id="UP001218638">
    <property type="component" value="Chromosome"/>
</dbReference>